<dbReference type="Proteomes" id="UP001596203">
    <property type="component" value="Unassembled WGS sequence"/>
</dbReference>
<keyword evidence="2" id="KW-1185">Reference proteome</keyword>
<proteinExistence type="predicted"/>
<protein>
    <submittedName>
        <fullName evidence="1">YbaB/EbfC family nucleoid-associated protein</fullName>
    </submittedName>
</protein>
<comment type="caution">
    <text evidence="1">The sequence shown here is derived from an EMBL/GenBank/DDBJ whole genome shotgun (WGS) entry which is preliminary data.</text>
</comment>
<dbReference type="EMBL" id="JBHSPR010000032">
    <property type="protein sequence ID" value="MFC6020411.1"/>
    <property type="molecule type" value="Genomic_DNA"/>
</dbReference>
<dbReference type="InterPro" id="IPR036894">
    <property type="entry name" value="YbaB-like_sf"/>
</dbReference>
<dbReference type="Gene3D" id="3.30.1310.10">
    <property type="entry name" value="Nucleoid-associated protein YbaB-like domain"/>
    <property type="match status" value="1"/>
</dbReference>
<accession>A0ABW1KFD0</accession>
<name>A0ABW1KFD0_9ACTN</name>
<evidence type="ECO:0000313" key="1">
    <source>
        <dbReference type="EMBL" id="MFC6020411.1"/>
    </source>
</evidence>
<dbReference type="InterPro" id="IPR004401">
    <property type="entry name" value="YbaB/EbfC"/>
</dbReference>
<dbReference type="Pfam" id="PF02575">
    <property type="entry name" value="YbaB_DNA_bd"/>
    <property type="match status" value="1"/>
</dbReference>
<dbReference type="SUPFAM" id="SSF82607">
    <property type="entry name" value="YbaB-like"/>
    <property type="match status" value="1"/>
</dbReference>
<organism evidence="1 2">
    <name type="scientific">Plantactinospora solaniradicis</name>
    <dbReference type="NCBI Taxonomy" id="1723736"/>
    <lineage>
        <taxon>Bacteria</taxon>
        <taxon>Bacillati</taxon>
        <taxon>Actinomycetota</taxon>
        <taxon>Actinomycetes</taxon>
        <taxon>Micromonosporales</taxon>
        <taxon>Micromonosporaceae</taxon>
        <taxon>Plantactinospora</taxon>
    </lineage>
</organism>
<reference evidence="2" key="1">
    <citation type="journal article" date="2019" name="Int. J. Syst. Evol. Microbiol.">
        <title>The Global Catalogue of Microorganisms (GCM) 10K type strain sequencing project: providing services to taxonomists for standard genome sequencing and annotation.</title>
        <authorList>
            <consortium name="The Broad Institute Genomics Platform"/>
            <consortium name="The Broad Institute Genome Sequencing Center for Infectious Disease"/>
            <person name="Wu L."/>
            <person name="Ma J."/>
        </authorList>
    </citation>
    <scope>NUCLEOTIDE SEQUENCE [LARGE SCALE GENOMIC DNA]</scope>
    <source>
        <strain evidence="2">ZS-35-S2</strain>
    </source>
</reference>
<sequence>MNNDAERRGSAEPVLADLDRISGHGRSDDRLILVTIDGSGIPTELVIEPSAMRQAPSVLSAAIIEALQVAHEDLRAQVGQLLSEADVDGFLGTSSSSGEVSRTAADLSRAAADMAGEFDLTRRRLFDALDGM</sequence>
<gene>
    <name evidence="1" type="ORF">ACFP2T_30105</name>
</gene>
<evidence type="ECO:0000313" key="2">
    <source>
        <dbReference type="Proteomes" id="UP001596203"/>
    </source>
</evidence>
<dbReference type="RefSeq" id="WP_377427567.1">
    <property type="nucleotide sequence ID" value="NZ_JBHSPR010000032.1"/>
</dbReference>